<dbReference type="WBParaSite" id="nRc.2.0.1.t45304-RA">
    <property type="protein sequence ID" value="nRc.2.0.1.t45304-RA"/>
    <property type="gene ID" value="nRc.2.0.1.g45304"/>
</dbReference>
<keyword evidence="1" id="KW-1185">Reference proteome</keyword>
<reference evidence="2" key="1">
    <citation type="submission" date="2022-11" db="UniProtKB">
        <authorList>
            <consortium name="WormBaseParasite"/>
        </authorList>
    </citation>
    <scope>IDENTIFICATION</scope>
</reference>
<sequence length="69" mass="7817">MSIVVHDKVVNFMHPSGLSTSFSWPVDIRYVPEQYIIVVVFVCDIGGPLGEQQRSETSKSVDLDKECFR</sequence>
<proteinExistence type="predicted"/>
<evidence type="ECO:0000313" key="2">
    <source>
        <dbReference type="WBParaSite" id="nRc.2.0.1.t45304-RA"/>
    </source>
</evidence>
<protein>
    <submittedName>
        <fullName evidence="2">Uncharacterized protein</fullName>
    </submittedName>
</protein>
<dbReference type="AlphaFoldDB" id="A0A915L2E2"/>
<accession>A0A915L2E2</accession>
<organism evidence="1 2">
    <name type="scientific">Romanomermis culicivorax</name>
    <name type="common">Nematode worm</name>
    <dbReference type="NCBI Taxonomy" id="13658"/>
    <lineage>
        <taxon>Eukaryota</taxon>
        <taxon>Metazoa</taxon>
        <taxon>Ecdysozoa</taxon>
        <taxon>Nematoda</taxon>
        <taxon>Enoplea</taxon>
        <taxon>Dorylaimia</taxon>
        <taxon>Mermithida</taxon>
        <taxon>Mermithoidea</taxon>
        <taxon>Mermithidae</taxon>
        <taxon>Romanomermis</taxon>
    </lineage>
</organism>
<dbReference type="Proteomes" id="UP000887565">
    <property type="component" value="Unplaced"/>
</dbReference>
<name>A0A915L2E2_ROMCU</name>
<evidence type="ECO:0000313" key="1">
    <source>
        <dbReference type="Proteomes" id="UP000887565"/>
    </source>
</evidence>